<evidence type="ECO:0000313" key="15">
    <source>
        <dbReference type="Proteomes" id="UP000501926"/>
    </source>
</evidence>
<reference evidence="12 15" key="5">
    <citation type="submission" date="2020-02" db="EMBL/GenBank/DDBJ databases">
        <title>Newly sequenced genome of strain CSTR1 showed variability in Candidatus Kuenenia stuttgartiensis genomes.</title>
        <authorList>
            <person name="Ding C."/>
            <person name="Adrian L."/>
        </authorList>
    </citation>
    <scope>NUCLEOTIDE SEQUENCE [LARGE SCALE GENOMIC DNA]</scope>
    <source>
        <strain evidence="12 15">CSTR1</strain>
    </source>
</reference>
<dbReference type="EMBL" id="LT934425">
    <property type="protein sequence ID" value="SOH03927.1"/>
    <property type="molecule type" value="Genomic_DNA"/>
</dbReference>
<dbReference type="NCBIfam" id="NF001567">
    <property type="entry name" value="PRK00389.1"/>
    <property type="match status" value="1"/>
</dbReference>
<dbReference type="GO" id="GO:0005829">
    <property type="term" value="C:cytosol"/>
    <property type="evidence" value="ECO:0007669"/>
    <property type="project" value="TreeGrafter"/>
</dbReference>
<dbReference type="GO" id="GO:0004047">
    <property type="term" value="F:aminomethyltransferase activity"/>
    <property type="evidence" value="ECO:0007669"/>
    <property type="project" value="UniProtKB-UniRule"/>
</dbReference>
<dbReference type="AlphaFoldDB" id="Q1PZB1"/>
<evidence type="ECO:0000256" key="7">
    <source>
        <dbReference type="HAMAP-Rule" id="MF_00259"/>
    </source>
</evidence>
<comment type="function">
    <text evidence="7">The glycine cleavage system catalyzes the degradation of glycine.</text>
</comment>
<proteinExistence type="inferred from homology"/>
<comment type="catalytic activity">
    <reaction evidence="6 7">
        <text>N(6)-[(R)-S(8)-aminomethyldihydrolipoyl]-L-lysyl-[protein] + (6S)-5,6,7,8-tetrahydrofolate = N(6)-[(R)-dihydrolipoyl]-L-lysyl-[protein] + (6R)-5,10-methylene-5,6,7,8-tetrahydrofolate + NH4(+)</text>
        <dbReference type="Rhea" id="RHEA:16945"/>
        <dbReference type="Rhea" id="RHEA-COMP:10475"/>
        <dbReference type="Rhea" id="RHEA-COMP:10492"/>
        <dbReference type="ChEBI" id="CHEBI:15636"/>
        <dbReference type="ChEBI" id="CHEBI:28938"/>
        <dbReference type="ChEBI" id="CHEBI:57453"/>
        <dbReference type="ChEBI" id="CHEBI:83100"/>
        <dbReference type="ChEBI" id="CHEBI:83143"/>
        <dbReference type="EC" id="2.1.2.10"/>
    </reaction>
</comment>
<evidence type="ECO:0000313" key="12">
    <source>
        <dbReference type="EMBL" id="QII10206.1"/>
    </source>
</evidence>
<dbReference type="KEGG" id="kst:KSMBR1_1428"/>
<accession>Q1PZB1</accession>
<dbReference type="InterPro" id="IPR006222">
    <property type="entry name" value="GCVT_N"/>
</dbReference>
<evidence type="ECO:0000256" key="2">
    <source>
        <dbReference type="ARBA" id="ARBA00012616"/>
    </source>
</evidence>
<dbReference type="GO" id="GO:0008168">
    <property type="term" value="F:methyltransferase activity"/>
    <property type="evidence" value="ECO:0007669"/>
    <property type="project" value="UniProtKB-KW"/>
</dbReference>
<dbReference type="GO" id="GO:0032259">
    <property type="term" value="P:methylation"/>
    <property type="evidence" value="ECO:0007669"/>
    <property type="project" value="UniProtKB-KW"/>
</dbReference>
<dbReference type="Gene3D" id="3.30.1360.120">
    <property type="entry name" value="Probable tRNA modification gtpase trme, domain 1"/>
    <property type="match status" value="1"/>
</dbReference>
<comment type="subunit">
    <text evidence="7">The glycine cleavage system is composed of four proteins: P, T, L and H.</text>
</comment>
<dbReference type="InterPro" id="IPR029043">
    <property type="entry name" value="GcvT/YgfZ_C"/>
</dbReference>
<dbReference type="SUPFAM" id="SSF101790">
    <property type="entry name" value="Aminomethyltransferase beta-barrel domain"/>
    <property type="match status" value="1"/>
</dbReference>
<evidence type="ECO:0000256" key="5">
    <source>
        <dbReference type="ARBA" id="ARBA00031395"/>
    </source>
</evidence>
<dbReference type="Gene3D" id="4.10.1250.10">
    <property type="entry name" value="Aminomethyltransferase fragment"/>
    <property type="match status" value="1"/>
</dbReference>
<dbReference type="PANTHER" id="PTHR43757:SF2">
    <property type="entry name" value="AMINOMETHYLTRANSFERASE, MITOCHONDRIAL"/>
    <property type="match status" value="1"/>
</dbReference>
<reference evidence="13" key="3">
    <citation type="submission" date="2017-10" db="EMBL/GenBank/DDBJ databases">
        <authorList>
            <person name="Banno H."/>
            <person name="Chua N.-H."/>
        </authorList>
    </citation>
    <scope>NUCLEOTIDE SEQUENCE [LARGE SCALE GENOMIC DNA]</scope>
    <source>
        <strain evidence="13">Kuenenia_mbr1_ru-nijmegen</strain>
    </source>
</reference>
<reference evidence="11" key="1">
    <citation type="journal article" date="2006" name="Nature">
        <title>Deciphering the evolution and metabolism of an anammox bacterium from a community genome.</title>
        <authorList>
            <person name="Strous M."/>
            <person name="Pelletier E."/>
            <person name="Mangenot S."/>
            <person name="Rattei T."/>
            <person name="Lehner A."/>
            <person name="Taylor M.W."/>
            <person name="Horn M."/>
            <person name="Daims H."/>
            <person name="Bartol-Mavel D."/>
            <person name="Wincker P."/>
            <person name="Barbe V."/>
            <person name="Fonknechten N."/>
            <person name="Vallenet D."/>
            <person name="Segurens B."/>
            <person name="Schenowitz-Truong C."/>
            <person name="Medigue C."/>
            <person name="Collingro A."/>
            <person name="Snel B."/>
            <person name="Dutilh B.E."/>
            <person name="OpDenCamp H.J.M."/>
            <person name="vanDerDrift C."/>
            <person name="Cirpus I."/>
            <person name="vanDePas-Schoonen K.T."/>
            <person name="Harhangi H.R."/>
            <person name="vanNiftrik L."/>
            <person name="Schmid M."/>
            <person name="Keltjens J."/>
            <person name="vanDeVossenberg J."/>
            <person name="Kartal B."/>
            <person name="Meier H."/>
            <person name="Frishman D."/>
            <person name="Huynen M.A."/>
            <person name="Mewes H."/>
            <person name="Weissenbach J."/>
            <person name="Jetten M.S.M."/>
            <person name="Wagner M."/>
            <person name="LePaslier D."/>
        </authorList>
    </citation>
    <scope>NUCLEOTIDE SEQUENCE</scope>
</reference>
<dbReference type="InterPro" id="IPR022903">
    <property type="entry name" value="GcvT_bac"/>
</dbReference>
<reference evidence="14" key="4">
    <citation type="submission" date="2017-10" db="EMBL/GenBank/DDBJ databases">
        <authorList>
            <person name="Frank J."/>
        </authorList>
    </citation>
    <scope>NUCLEOTIDE SEQUENCE [LARGE SCALE GENOMIC DNA]</scope>
</reference>
<organism evidence="11">
    <name type="scientific">Kuenenia stuttgartiensis</name>
    <dbReference type="NCBI Taxonomy" id="174633"/>
    <lineage>
        <taxon>Bacteria</taxon>
        <taxon>Pseudomonadati</taxon>
        <taxon>Planctomycetota</taxon>
        <taxon>Candidatus Brocadiia</taxon>
        <taxon>Candidatus Brocadiales</taxon>
        <taxon>Candidatus Brocadiaceae</taxon>
        <taxon>Candidatus Kuenenia</taxon>
    </lineage>
</organism>
<name>Q1PZB1_KUEST</name>
<dbReference type="OrthoDB" id="9774591at2"/>
<dbReference type="NCBIfam" id="TIGR00528">
    <property type="entry name" value="gcvT"/>
    <property type="match status" value="1"/>
</dbReference>
<keyword evidence="12" id="KW-0489">Methyltransferase</keyword>
<dbReference type="Pfam" id="PF08669">
    <property type="entry name" value="GCV_T_C"/>
    <property type="match status" value="1"/>
</dbReference>
<dbReference type="FunFam" id="2.40.30.110:FF:000003">
    <property type="entry name" value="Aminomethyltransferase"/>
    <property type="match status" value="1"/>
</dbReference>
<gene>
    <name evidence="7 11" type="primary">gcvT</name>
    <name evidence="12" type="ORF">KsCSTR_08270</name>
    <name evidence="13" type="ORF">KSMBR1_1428</name>
    <name evidence="11" type="ORF">kustd1672</name>
</gene>
<dbReference type="InterPro" id="IPR013977">
    <property type="entry name" value="GcvT_C"/>
</dbReference>
<dbReference type="InterPro" id="IPR006223">
    <property type="entry name" value="GcvT"/>
</dbReference>
<keyword evidence="3 7" id="KW-0032">Aminotransferase</keyword>
<evidence type="ECO:0000256" key="8">
    <source>
        <dbReference type="PIRSR" id="PIRSR006487-1"/>
    </source>
</evidence>
<evidence type="ECO:0000313" key="13">
    <source>
        <dbReference type="EMBL" id="SOH03927.1"/>
    </source>
</evidence>
<dbReference type="Pfam" id="PF01571">
    <property type="entry name" value="GCV_T"/>
    <property type="match status" value="1"/>
</dbReference>
<feature type="binding site" evidence="8">
    <location>
        <position position="196"/>
    </location>
    <ligand>
        <name>substrate</name>
    </ligand>
</feature>
<evidence type="ECO:0000256" key="3">
    <source>
        <dbReference type="ARBA" id="ARBA00022576"/>
    </source>
</evidence>
<dbReference type="Gene3D" id="3.30.70.1400">
    <property type="entry name" value="Aminomethyltransferase beta-barrel domains"/>
    <property type="match status" value="1"/>
</dbReference>
<keyword evidence="4 7" id="KW-0808">Transferase</keyword>
<evidence type="ECO:0000256" key="6">
    <source>
        <dbReference type="ARBA" id="ARBA00047665"/>
    </source>
</evidence>
<protein>
    <recommendedName>
        <fullName evidence="2 7">Aminomethyltransferase</fullName>
        <ecNumber evidence="2 7">2.1.2.10</ecNumber>
    </recommendedName>
    <alternativeName>
        <fullName evidence="5 7">Glycine cleavage system T protein</fullName>
    </alternativeName>
</protein>
<dbReference type="EMBL" id="CP049055">
    <property type="protein sequence ID" value="QII10206.1"/>
    <property type="molecule type" value="Genomic_DNA"/>
</dbReference>
<dbReference type="SUPFAM" id="SSF103025">
    <property type="entry name" value="Folate-binding domain"/>
    <property type="match status" value="1"/>
</dbReference>
<evidence type="ECO:0000259" key="9">
    <source>
        <dbReference type="Pfam" id="PF01571"/>
    </source>
</evidence>
<keyword evidence="14" id="KW-1185">Reference proteome</keyword>
<dbReference type="InterPro" id="IPR028896">
    <property type="entry name" value="GcvT/YgfZ/DmdA"/>
</dbReference>
<dbReference type="InterPro" id="IPR027266">
    <property type="entry name" value="TrmE/GcvT-like"/>
</dbReference>
<dbReference type="PANTHER" id="PTHR43757">
    <property type="entry name" value="AMINOMETHYLTRANSFERASE"/>
    <property type="match status" value="1"/>
</dbReference>
<evidence type="ECO:0000256" key="1">
    <source>
        <dbReference type="ARBA" id="ARBA00008609"/>
    </source>
</evidence>
<dbReference type="EC" id="2.1.2.10" evidence="2 7"/>
<dbReference type="Gene3D" id="2.40.30.110">
    <property type="entry name" value="Aminomethyltransferase beta-barrel domains"/>
    <property type="match status" value="1"/>
</dbReference>
<dbReference type="GO" id="GO:0005960">
    <property type="term" value="C:glycine cleavage complex"/>
    <property type="evidence" value="ECO:0007669"/>
    <property type="project" value="InterPro"/>
</dbReference>
<dbReference type="GO" id="GO:0008483">
    <property type="term" value="F:transaminase activity"/>
    <property type="evidence" value="ECO:0007669"/>
    <property type="project" value="UniProtKB-KW"/>
</dbReference>
<dbReference type="EMBL" id="CT573072">
    <property type="protein sequence ID" value="CAJ72417.1"/>
    <property type="molecule type" value="Genomic_DNA"/>
</dbReference>
<reference evidence="11" key="2">
    <citation type="submission" date="2006-01" db="EMBL/GenBank/DDBJ databases">
        <authorList>
            <person name="Genoscope"/>
        </authorList>
    </citation>
    <scope>NUCLEOTIDE SEQUENCE</scope>
</reference>
<evidence type="ECO:0000313" key="11">
    <source>
        <dbReference type="EMBL" id="CAJ72417.1"/>
    </source>
</evidence>
<feature type="domain" description="Aminomethyltransferase C-terminal" evidence="10">
    <location>
        <begin position="283"/>
        <end position="360"/>
    </location>
</feature>
<evidence type="ECO:0000313" key="14">
    <source>
        <dbReference type="Proteomes" id="UP000221734"/>
    </source>
</evidence>
<dbReference type="Proteomes" id="UP000501926">
    <property type="component" value="Chromosome"/>
</dbReference>
<comment type="similarity">
    <text evidence="1 7">Belongs to the GcvT family.</text>
</comment>
<dbReference type="FunFam" id="3.30.70.1400:FF:000001">
    <property type="entry name" value="Aminomethyltransferase"/>
    <property type="match status" value="1"/>
</dbReference>
<feature type="domain" description="GCVT N-terminal" evidence="9">
    <location>
        <begin position="6"/>
        <end position="263"/>
    </location>
</feature>
<dbReference type="GO" id="GO:0019464">
    <property type="term" value="P:glycine decarboxylation via glycine cleavage system"/>
    <property type="evidence" value="ECO:0007669"/>
    <property type="project" value="UniProtKB-UniRule"/>
</dbReference>
<sequence>MKKTPLYESHLKYHAKMVSFHNYLMPIQYDSIINEHLLVRKNAGIFDISHMGKFEISGDDAFSFVQQVITNDAAPLSEKQALYSPLCNEKGGIVDDIMVYKMNRNAFLFIVNCANTEKDLAWLTEQAKPYWSLKLKNVTDEMSIIALQGPSALQMLKNTLETDFKYLKRFCFDEFFLDDLPMIISRTGYTGEDGVEILVDATYALRLWDIFLKKNEAKGLRPVGLGARDTLRLEACFMLYGNDMDETVTPLETLIDWTVKFGKDSFIGKESLQEQKAGGVKHKIIGFEMLDQGIPRHDYPVLKKGEKIGKVTSGTFNPTTKKGIGLARITIQHAIAGEEIQIQIRDNYHEARIVKTPFYKRESKK</sequence>
<dbReference type="PIRSF" id="PIRSF006487">
    <property type="entry name" value="GcvT"/>
    <property type="match status" value="1"/>
</dbReference>
<evidence type="ECO:0000259" key="10">
    <source>
        <dbReference type="Pfam" id="PF08669"/>
    </source>
</evidence>
<dbReference type="HAMAP" id="MF_00259">
    <property type="entry name" value="GcvT"/>
    <property type="match status" value="1"/>
</dbReference>
<dbReference type="Proteomes" id="UP000221734">
    <property type="component" value="Chromosome Kuenenia_stuttgartiensis_MBR1"/>
</dbReference>
<evidence type="ECO:0000256" key="4">
    <source>
        <dbReference type="ARBA" id="ARBA00022679"/>
    </source>
</evidence>
<dbReference type="RefSeq" id="WP_099324682.1">
    <property type="nucleotide sequence ID" value="NZ_CP049055.1"/>
</dbReference>